<accession>S9RBH8</accession>
<dbReference type="OrthoDB" id="543156at2759"/>
<dbReference type="GO" id="GO:0005737">
    <property type="term" value="C:cytoplasm"/>
    <property type="evidence" value="ECO:0007669"/>
    <property type="project" value="TreeGrafter"/>
</dbReference>
<evidence type="ECO:0000256" key="2">
    <source>
        <dbReference type="ARBA" id="ARBA00023016"/>
    </source>
</evidence>
<evidence type="ECO:0000256" key="6">
    <source>
        <dbReference type="ARBA" id="ARBA00057031"/>
    </source>
</evidence>
<keyword evidence="3" id="KW-0456">Lyase</keyword>
<feature type="domain" description="DJ-1/PfpI" evidence="7">
    <location>
        <begin position="26"/>
        <end position="234"/>
    </location>
</feature>
<dbReference type="EC" id="4.2.1.130" evidence="1"/>
<dbReference type="OMA" id="LHPFEVF"/>
<dbReference type="GO" id="GO:0019243">
    <property type="term" value="P:methylglyoxal catabolic process to D-lactate via S-lactoyl-glutathione"/>
    <property type="evidence" value="ECO:0007669"/>
    <property type="project" value="TreeGrafter"/>
</dbReference>
<evidence type="ECO:0000259" key="7">
    <source>
        <dbReference type="Pfam" id="PF01965"/>
    </source>
</evidence>
<comment type="similarity">
    <text evidence="4">Belongs to the peptidase C56 family. HSP31-like subfamily.</text>
</comment>
<evidence type="ECO:0000313" key="9">
    <source>
        <dbReference type="Proteomes" id="UP000016088"/>
    </source>
</evidence>
<evidence type="ECO:0000256" key="1">
    <source>
        <dbReference type="ARBA" id="ARBA00013134"/>
    </source>
</evidence>
<keyword evidence="9" id="KW-1185">Reference proteome</keyword>
<proteinExistence type="inferred from homology"/>
<evidence type="ECO:0000256" key="4">
    <source>
        <dbReference type="ARBA" id="ARBA00038493"/>
    </source>
</evidence>
<protein>
    <recommendedName>
        <fullName evidence="1">D-lactate dehydratase</fullName>
        <ecNumber evidence="1">4.2.1.130</ecNumber>
    </recommendedName>
</protein>
<dbReference type="GeneID" id="25030681"/>
<comment type="function">
    <text evidence="6">Catalyzes the conversion of methylglyoxal (MG) to D-lactate in a single glutathione (GSH)-independent step. May play a role in detoxifying endogenously produced glyoxals. Involved in protection against reactive oxygen species (ROS).</text>
</comment>
<dbReference type="Gene3D" id="3.40.50.880">
    <property type="match status" value="1"/>
</dbReference>
<name>S9RBH8_SCHOY</name>
<dbReference type="FunFam" id="3.40.50.880:FF:000051">
    <property type="entry name" value="Glutathione-independent glyoxalase HSP31"/>
    <property type="match status" value="1"/>
</dbReference>
<evidence type="ECO:0000256" key="5">
    <source>
        <dbReference type="ARBA" id="ARBA00048082"/>
    </source>
</evidence>
<dbReference type="InterPro" id="IPR029062">
    <property type="entry name" value="Class_I_gatase-like"/>
</dbReference>
<dbReference type="InterPro" id="IPR002818">
    <property type="entry name" value="DJ-1/PfpI"/>
</dbReference>
<evidence type="ECO:0000313" key="8">
    <source>
        <dbReference type="EMBL" id="EPX71484.1"/>
    </source>
</evidence>
<dbReference type="VEuPathDB" id="FungiDB:SOCG_01701"/>
<dbReference type="EMBL" id="KE503208">
    <property type="protein sequence ID" value="EPX71484.1"/>
    <property type="molecule type" value="Genomic_DNA"/>
</dbReference>
<reference evidence="8 9" key="1">
    <citation type="journal article" date="2011" name="Science">
        <title>Comparative functional genomics of the fission yeasts.</title>
        <authorList>
            <person name="Rhind N."/>
            <person name="Chen Z."/>
            <person name="Yassour M."/>
            <person name="Thompson D.A."/>
            <person name="Haas B.J."/>
            <person name="Habib N."/>
            <person name="Wapinski I."/>
            <person name="Roy S."/>
            <person name="Lin M.F."/>
            <person name="Heiman D.I."/>
            <person name="Young S.K."/>
            <person name="Furuya K."/>
            <person name="Guo Y."/>
            <person name="Pidoux A."/>
            <person name="Chen H.M."/>
            <person name="Robbertse B."/>
            <person name="Goldberg J.M."/>
            <person name="Aoki K."/>
            <person name="Bayne E.H."/>
            <person name="Berlin A.M."/>
            <person name="Desjardins C.A."/>
            <person name="Dobbs E."/>
            <person name="Dukaj L."/>
            <person name="Fan L."/>
            <person name="FitzGerald M.G."/>
            <person name="French C."/>
            <person name="Gujja S."/>
            <person name="Hansen K."/>
            <person name="Keifenheim D."/>
            <person name="Levin J.Z."/>
            <person name="Mosher R.A."/>
            <person name="Mueller C.A."/>
            <person name="Pfiffner J."/>
            <person name="Priest M."/>
            <person name="Russ C."/>
            <person name="Smialowska A."/>
            <person name="Swoboda P."/>
            <person name="Sykes S.M."/>
            <person name="Vaughn M."/>
            <person name="Vengrova S."/>
            <person name="Yoder R."/>
            <person name="Zeng Q."/>
            <person name="Allshire R."/>
            <person name="Baulcombe D."/>
            <person name="Birren B.W."/>
            <person name="Brown W."/>
            <person name="Ekwall K."/>
            <person name="Kellis M."/>
            <person name="Leatherwood J."/>
            <person name="Levin H."/>
            <person name="Margalit H."/>
            <person name="Martienssen R."/>
            <person name="Nieduszynski C.A."/>
            <person name="Spatafora J.W."/>
            <person name="Friedman N."/>
            <person name="Dalgaard J.Z."/>
            <person name="Baumann P."/>
            <person name="Niki H."/>
            <person name="Regev A."/>
            <person name="Nusbaum C."/>
        </authorList>
    </citation>
    <scope>NUCLEOTIDE SEQUENCE [LARGE SCALE GENOMIC DNA]</scope>
    <source>
        <strain evidence="9">yFS286</strain>
    </source>
</reference>
<dbReference type="eggNOG" id="ENOG502RZ3Y">
    <property type="taxonomic scope" value="Eukaryota"/>
</dbReference>
<dbReference type="PANTHER" id="PTHR48094:SF24">
    <property type="entry name" value="GLUTATHIONE-INDEPENDENT GLYOXALASE HSP3101-RELATED"/>
    <property type="match status" value="1"/>
</dbReference>
<dbReference type="Pfam" id="PF01965">
    <property type="entry name" value="DJ-1_PfpI"/>
    <property type="match status" value="1"/>
</dbReference>
<dbReference type="HOGENOM" id="CLU_070319_1_0_1"/>
<dbReference type="AlphaFoldDB" id="S9RBH8"/>
<dbReference type="RefSeq" id="XP_013020108.1">
    <property type="nucleotide sequence ID" value="XM_013164654.1"/>
</dbReference>
<organism evidence="8 9">
    <name type="scientific">Schizosaccharomyces octosporus (strain yFS286)</name>
    <name type="common">Fission yeast</name>
    <name type="synonym">Octosporomyces octosporus</name>
    <dbReference type="NCBI Taxonomy" id="483514"/>
    <lineage>
        <taxon>Eukaryota</taxon>
        <taxon>Fungi</taxon>
        <taxon>Dikarya</taxon>
        <taxon>Ascomycota</taxon>
        <taxon>Taphrinomycotina</taxon>
        <taxon>Schizosaccharomycetes</taxon>
        <taxon>Schizosaccharomycetales</taxon>
        <taxon>Schizosaccharomycetaceae</taxon>
        <taxon>Schizosaccharomyces</taxon>
    </lineage>
</organism>
<dbReference type="PANTHER" id="PTHR48094">
    <property type="entry name" value="PROTEIN/NUCLEIC ACID DEGLYCASE DJ-1-RELATED"/>
    <property type="match status" value="1"/>
</dbReference>
<gene>
    <name evidence="8" type="ORF">SOCG_01701</name>
</gene>
<sequence length="238" mass="25700">MTGKALLVASSHYGPIYPDGKNTGVHFSELLTPYQIFRQAGLDVDITSEKGTCKFDDVSVDESQLPAEIKNVLHDKSNEFWTAINNMKRAADVDYSQYKIFFVAGGHAALFDLPGAIDLQAIAAQIYKNGGIISAVCHGPVILPFISDLTRPNASSIVQGRKVTAFNKAGEESMNVLDIMKQKHLQTMNDLFKDAGAHFVDPPKPTDDFVQSDSRIVTGVNPQSAASTAKAALEASKA</sequence>
<dbReference type="Proteomes" id="UP000016088">
    <property type="component" value="Unassembled WGS sequence"/>
</dbReference>
<keyword evidence="2" id="KW-0346">Stress response</keyword>
<comment type="catalytic activity">
    <reaction evidence="5">
        <text>methylglyoxal + H2O = (R)-lactate + H(+)</text>
        <dbReference type="Rhea" id="RHEA:27754"/>
        <dbReference type="ChEBI" id="CHEBI:15377"/>
        <dbReference type="ChEBI" id="CHEBI:15378"/>
        <dbReference type="ChEBI" id="CHEBI:16004"/>
        <dbReference type="ChEBI" id="CHEBI:17158"/>
        <dbReference type="EC" id="4.2.1.130"/>
    </reaction>
</comment>
<dbReference type="SUPFAM" id="SSF52317">
    <property type="entry name" value="Class I glutamine amidotransferase-like"/>
    <property type="match status" value="1"/>
</dbReference>
<evidence type="ECO:0000256" key="3">
    <source>
        <dbReference type="ARBA" id="ARBA00023239"/>
    </source>
</evidence>
<dbReference type="GO" id="GO:0019172">
    <property type="term" value="F:glyoxalase III activity"/>
    <property type="evidence" value="ECO:0007669"/>
    <property type="project" value="UniProtKB-EC"/>
</dbReference>
<dbReference type="InterPro" id="IPR050325">
    <property type="entry name" value="Prot/Nucl_acid_deglycase"/>
</dbReference>